<reference evidence="1 2" key="1">
    <citation type="submission" date="2021-03" db="EMBL/GenBank/DDBJ databases">
        <title>Isolation and description of Capnocytophaga bilenii sp. nov., a novel Capnocytophaga species, isolated from a gingivitis subject.</title>
        <authorList>
            <person name="Antezack A."/>
            <person name="Monnet-Corti V."/>
            <person name="La Scola B."/>
        </authorList>
    </citation>
    <scope>NUCLEOTIDE SEQUENCE [LARGE SCALE GENOMIC DNA]</scope>
    <source>
        <strain evidence="1 2">Marseille-Q4570</strain>
    </source>
</reference>
<proteinExistence type="predicted"/>
<protein>
    <submittedName>
        <fullName evidence="1">Uncharacterized protein</fullName>
    </submittedName>
</protein>
<dbReference type="EMBL" id="JAGDYP010000007">
    <property type="protein sequence ID" value="MBO1884619.1"/>
    <property type="molecule type" value="Genomic_DNA"/>
</dbReference>
<gene>
    <name evidence="1" type="ORF">J4N46_09400</name>
</gene>
<name>A0ABS3PZ46_9FLAO</name>
<organism evidence="1 2">
    <name type="scientific">Capnocytophaga bilenii</name>
    <dbReference type="NCBI Taxonomy" id="2819369"/>
    <lineage>
        <taxon>Bacteria</taxon>
        <taxon>Pseudomonadati</taxon>
        <taxon>Bacteroidota</taxon>
        <taxon>Flavobacteriia</taxon>
        <taxon>Flavobacteriales</taxon>
        <taxon>Flavobacteriaceae</taxon>
        <taxon>Capnocytophaga</taxon>
    </lineage>
</organism>
<accession>A0ABS3PZ46</accession>
<sequence>MYKKIHLVMLAFTAMLLTQCKDDNSSPLLEAIIAPKVSLTFATENNTFSFSEVTTTNDDANPTYIDLNGNLTKDAGEELKPLKEYRASTKNVTIFGHINSLLLTGQKSLTTIEVQNRFIQTLKVTNCSSLTNCKIIKANSLEVIDISGSESVENIELSTNENFIKELREVVMTNPKLIGTKNFNEFLKRLPSRKDKEKKGVFKALSPVITQTAVDLLEAKGWEKKF</sequence>
<keyword evidence="2" id="KW-1185">Reference proteome</keyword>
<dbReference type="Proteomes" id="UP000681610">
    <property type="component" value="Unassembled WGS sequence"/>
</dbReference>
<evidence type="ECO:0000313" key="1">
    <source>
        <dbReference type="EMBL" id="MBO1884619.1"/>
    </source>
</evidence>
<dbReference type="RefSeq" id="WP_208059080.1">
    <property type="nucleotide sequence ID" value="NZ_JAGDYP010000007.1"/>
</dbReference>
<evidence type="ECO:0000313" key="2">
    <source>
        <dbReference type="Proteomes" id="UP000681610"/>
    </source>
</evidence>
<comment type="caution">
    <text evidence="1">The sequence shown here is derived from an EMBL/GenBank/DDBJ whole genome shotgun (WGS) entry which is preliminary data.</text>
</comment>